<dbReference type="AlphaFoldDB" id="A0A167XZE4"/>
<keyword evidence="2" id="KW-0012">Acyltransferase</keyword>
<dbReference type="InterPro" id="IPR052523">
    <property type="entry name" value="Trichothecene_AcTrans"/>
</dbReference>
<dbReference type="PANTHER" id="PTHR42791">
    <property type="entry name" value="GNAT FAMILY ACETYLTRANSFERASE"/>
    <property type="match status" value="1"/>
</dbReference>
<organism evidence="2 3">
    <name type="scientific">Ascosphaera apis ARSEF 7405</name>
    <dbReference type="NCBI Taxonomy" id="392613"/>
    <lineage>
        <taxon>Eukaryota</taxon>
        <taxon>Fungi</taxon>
        <taxon>Dikarya</taxon>
        <taxon>Ascomycota</taxon>
        <taxon>Pezizomycotina</taxon>
        <taxon>Eurotiomycetes</taxon>
        <taxon>Eurotiomycetidae</taxon>
        <taxon>Onygenales</taxon>
        <taxon>Ascosphaeraceae</taxon>
        <taxon>Ascosphaera</taxon>
    </lineage>
</organism>
<accession>A0A167XZE4</accession>
<name>A0A167XZE4_9EURO</name>
<protein>
    <submittedName>
        <fullName evidence="2">Acyl-CoA N-acyltransferase</fullName>
    </submittedName>
</protein>
<proteinExistence type="predicted"/>
<dbReference type="PROSITE" id="PS51186">
    <property type="entry name" value="GNAT"/>
    <property type="match status" value="1"/>
</dbReference>
<dbReference type="Pfam" id="PF00583">
    <property type="entry name" value="Acetyltransf_1"/>
    <property type="match status" value="1"/>
</dbReference>
<feature type="domain" description="N-acetyltransferase" evidence="1">
    <location>
        <begin position="23"/>
        <end position="215"/>
    </location>
</feature>
<dbReference type="InterPro" id="IPR000182">
    <property type="entry name" value="GNAT_dom"/>
</dbReference>
<dbReference type="GO" id="GO:0016747">
    <property type="term" value="F:acyltransferase activity, transferring groups other than amino-acyl groups"/>
    <property type="evidence" value="ECO:0007669"/>
    <property type="project" value="InterPro"/>
</dbReference>
<keyword evidence="2" id="KW-0808">Transferase</keyword>
<evidence type="ECO:0000313" key="3">
    <source>
        <dbReference type="Proteomes" id="UP000242877"/>
    </source>
</evidence>
<evidence type="ECO:0000313" key="2">
    <source>
        <dbReference type="EMBL" id="KZZ90667.1"/>
    </source>
</evidence>
<reference evidence="2 3" key="1">
    <citation type="journal article" date="2016" name="Genome Biol. Evol.">
        <title>Divergent and convergent evolution of fungal pathogenicity.</title>
        <authorList>
            <person name="Shang Y."/>
            <person name="Xiao G."/>
            <person name="Zheng P."/>
            <person name="Cen K."/>
            <person name="Zhan S."/>
            <person name="Wang C."/>
        </authorList>
    </citation>
    <scope>NUCLEOTIDE SEQUENCE [LARGE SCALE GENOMIC DNA]</scope>
    <source>
        <strain evidence="2 3">ARSEF 7405</strain>
    </source>
</reference>
<dbReference type="Gene3D" id="3.40.630.30">
    <property type="match status" value="1"/>
</dbReference>
<dbReference type="Proteomes" id="UP000242877">
    <property type="component" value="Unassembled WGS sequence"/>
</dbReference>
<dbReference type="EMBL" id="AZGZ01000016">
    <property type="protein sequence ID" value="KZZ90667.1"/>
    <property type="molecule type" value="Genomic_DNA"/>
</dbReference>
<sequence>MPTLSPIIITDARISDTLEIEAVDVACMKQDPVAKLTYDFNETMIENQRRQWYFGLEHPRCRTLKAVINGVIAGFITVVYPETSYEPTYDEINLNEALEDGLEMMKPKNEKLFEDYYINMLENQRRMSLKLRKAVITNMAVLPEYRGLGCEFLLLERILEAVRRRDLPMIWVEVATGLTPIYEAFGFMAVKVEQLDLREYGGEGIAELTAMNLLL</sequence>
<dbReference type="SUPFAM" id="SSF55729">
    <property type="entry name" value="Acyl-CoA N-acyltransferases (Nat)"/>
    <property type="match status" value="1"/>
</dbReference>
<evidence type="ECO:0000259" key="1">
    <source>
        <dbReference type="PROSITE" id="PS51186"/>
    </source>
</evidence>
<dbReference type="CDD" id="cd04301">
    <property type="entry name" value="NAT_SF"/>
    <property type="match status" value="1"/>
</dbReference>
<dbReference type="PANTHER" id="PTHR42791:SF2">
    <property type="entry name" value="N-ACETYLTRANSFERASE DOMAIN-CONTAINING PROTEIN"/>
    <property type="match status" value="1"/>
</dbReference>
<keyword evidence="3" id="KW-1185">Reference proteome</keyword>
<gene>
    <name evidence="2" type="ORF">AAP_03762</name>
</gene>
<dbReference type="VEuPathDB" id="FungiDB:AAP_03762"/>
<comment type="caution">
    <text evidence="2">The sequence shown here is derived from an EMBL/GenBank/DDBJ whole genome shotgun (WGS) entry which is preliminary data.</text>
</comment>
<dbReference type="OrthoDB" id="2832510at2759"/>
<dbReference type="InterPro" id="IPR016181">
    <property type="entry name" value="Acyl_CoA_acyltransferase"/>
</dbReference>